<dbReference type="Proteomes" id="UP001354989">
    <property type="component" value="Plasmid pPP1"/>
</dbReference>
<proteinExistence type="predicted"/>
<organism evidence="1 2">
    <name type="scientific">Persicobacter psychrovividus</name>
    <dbReference type="NCBI Taxonomy" id="387638"/>
    <lineage>
        <taxon>Bacteria</taxon>
        <taxon>Pseudomonadati</taxon>
        <taxon>Bacteroidota</taxon>
        <taxon>Cytophagia</taxon>
        <taxon>Cytophagales</taxon>
        <taxon>Persicobacteraceae</taxon>
        <taxon>Persicobacter</taxon>
    </lineage>
</organism>
<evidence type="ECO:0000313" key="2">
    <source>
        <dbReference type="Proteomes" id="UP001354989"/>
    </source>
</evidence>
<dbReference type="RefSeq" id="WP_338398314.1">
    <property type="nucleotide sequence ID" value="NZ_AP025293.1"/>
</dbReference>
<dbReference type="InterPro" id="IPR005552">
    <property type="entry name" value="Scramblase"/>
</dbReference>
<keyword evidence="1" id="KW-0614">Plasmid</keyword>
<accession>A0ABN6LD91</accession>
<reference evidence="1 2" key="1">
    <citation type="submission" date="2021-12" db="EMBL/GenBank/DDBJ databases">
        <title>Genome sequencing of bacteria with rrn-lacking chromosome and rrn-plasmid.</title>
        <authorList>
            <person name="Anda M."/>
            <person name="Iwasaki W."/>
        </authorList>
    </citation>
    <scope>NUCLEOTIDE SEQUENCE [LARGE SCALE GENOMIC DNA]</scope>
    <source>
        <strain evidence="1 2">NBRC 101262</strain>
        <plasmid evidence="1 2">pPP1</plasmid>
    </source>
</reference>
<keyword evidence="2" id="KW-1185">Reference proteome</keyword>
<gene>
    <name evidence="1" type="ORF">PEPS_34350</name>
</gene>
<dbReference type="Pfam" id="PF03803">
    <property type="entry name" value="Scramblase"/>
    <property type="match status" value="1"/>
</dbReference>
<name>A0ABN6LD91_9BACT</name>
<dbReference type="Gene3D" id="2.40.160.200">
    <property type="entry name" value="LURP1-related"/>
    <property type="match status" value="1"/>
</dbReference>
<evidence type="ECO:0000313" key="1">
    <source>
        <dbReference type="EMBL" id="BDD01155.1"/>
    </source>
</evidence>
<protein>
    <submittedName>
        <fullName evidence="1">RNAse</fullName>
    </submittedName>
</protein>
<dbReference type="InterPro" id="IPR025659">
    <property type="entry name" value="Tubby-like_C"/>
</dbReference>
<dbReference type="PANTHER" id="PTHR23248">
    <property type="entry name" value="PHOSPHOLIPID SCRAMBLASE-RELATED"/>
    <property type="match status" value="1"/>
</dbReference>
<dbReference type="SUPFAM" id="SSF54518">
    <property type="entry name" value="Tubby C-terminal domain-like"/>
    <property type="match status" value="1"/>
</dbReference>
<dbReference type="PANTHER" id="PTHR23248:SF9">
    <property type="entry name" value="PHOSPHOLIPID SCRAMBLASE"/>
    <property type="match status" value="1"/>
</dbReference>
<sequence length="199" mass="23201">MDTTLNSVTDLNAFFVKEHVGMFKAANNYDILHPETQEILMTCREENLGIFTKIFRFTDYKRATPFNIELKDQQGRKILTIKRGISIFLSHVEVFDEKDQLIGYFKQKFFSIGGKFNLYNPQGEELCQLKGKWTSWDFRFVHGEKEFAHISKKWAGMAKELFTTADNYVLEISDQIPAQHPLRKMIIAAVMCIDMVLKE</sequence>
<geneLocation type="plasmid" evidence="1 2">
    <name>pPP1</name>
</geneLocation>
<dbReference type="InterPro" id="IPR038595">
    <property type="entry name" value="LOR_sf"/>
</dbReference>
<dbReference type="EMBL" id="AP025293">
    <property type="protein sequence ID" value="BDD01155.1"/>
    <property type="molecule type" value="Genomic_DNA"/>
</dbReference>